<dbReference type="GeneID" id="27688562"/>
<dbReference type="Pfam" id="PF12937">
    <property type="entry name" value="F-box-like"/>
    <property type="match status" value="1"/>
</dbReference>
<dbReference type="SUPFAM" id="SSF52047">
    <property type="entry name" value="RNI-like"/>
    <property type="match status" value="1"/>
</dbReference>
<evidence type="ECO:0000313" key="2">
    <source>
        <dbReference type="EMBL" id="KNC99788.1"/>
    </source>
</evidence>
<proteinExistence type="predicted"/>
<dbReference type="RefSeq" id="XP_016607828.1">
    <property type="nucleotide sequence ID" value="XM_016753391.1"/>
</dbReference>
<dbReference type="InterPro" id="IPR036047">
    <property type="entry name" value="F-box-like_dom_sf"/>
</dbReference>
<dbReference type="GO" id="GO:0031146">
    <property type="term" value="P:SCF-dependent proteasomal ubiquitin-dependent protein catabolic process"/>
    <property type="evidence" value="ECO:0007669"/>
    <property type="project" value="TreeGrafter"/>
</dbReference>
<dbReference type="PANTHER" id="PTHR13318">
    <property type="entry name" value="PARTNER OF PAIRED, ISOFORM B-RELATED"/>
    <property type="match status" value="1"/>
</dbReference>
<dbReference type="GO" id="GO:0019005">
    <property type="term" value="C:SCF ubiquitin ligase complex"/>
    <property type="evidence" value="ECO:0007669"/>
    <property type="project" value="TreeGrafter"/>
</dbReference>
<keyword evidence="3" id="KW-1185">Reference proteome</keyword>
<name>A0A0L0HG58_SPIPD</name>
<dbReference type="EMBL" id="KQ257457">
    <property type="protein sequence ID" value="KNC99788.1"/>
    <property type="molecule type" value="Genomic_DNA"/>
</dbReference>
<accession>A0A0L0HG58</accession>
<dbReference type="Gene3D" id="3.80.10.10">
    <property type="entry name" value="Ribonuclease Inhibitor"/>
    <property type="match status" value="1"/>
</dbReference>
<dbReference type="OrthoDB" id="10294269at2759"/>
<feature type="domain" description="F-box" evidence="1">
    <location>
        <begin position="65"/>
        <end position="94"/>
    </location>
</feature>
<reference evidence="2 3" key="1">
    <citation type="submission" date="2009-08" db="EMBL/GenBank/DDBJ databases">
        <title>The Genome Sequence of Spizellomyces punctatus strain DAOM BR117.</title>
        <authorList>
            <consortium name="The Broad Institute Genome Sequencing Platform"/>
            <person name="Russ C."/>
            <person name="Cuomo C."/>
            <person name="Shea T."/>
            <person name="Young S.K."/>
            <person name="Zeng Q."/>
            <person name="Koehrsen M."/>
            <person name="Haas B."/>
            <person name="Borodovsky M."/>
            <person name="Guigo R."/>
            <person name="Alvarado L."/>
            <person name="Berlin A."/>
            <person name="Bochicchio J."/>
            <person name="Borenstein D."/>
            <person name="Chapman S."/>
            <person name="Chen Z."/>
            <person name="Engels R."/>
            <person name="Freedman E."/>
            <person name="Gellesch M."/>
            <person name="Goldberg J."/>
            <person name="Griggs A."/>
            <person name="Gujja S."/>
            <person name="Heiman D."/>
            <person name="Hepburn T."/>
            <person name="Howarth C."/>
            <person name="Jen D."/>
            <person name="Larson L."/>
            <person name="Lewis B."/>
            <person name="Mehta T."/>
            <person name="Park D."/>
            <person name="Pearson M."/>
            <person name="Roberts A."/>
            <person name="Saif S."/>
            <person name="Shenoy N."/>
            <person name="Sisk P."/>
            <person name="Stolte C."/>
            <person name="Sykes S."/>
            <person name="Thomson T."/>
            <person name="Walk T."/>
            <person name="White J."/>
            <person name="Yandava C."/>
            <person name="Burger G."/>
            <person name="Gray M.W."/>
            <person name="Holland P.W.H."/>
            <person name="King N."/>
            <person name="Lang F.B.F."/>
            <person name="Roger A.J."/>
            <person name="Ruiz-Trillo I."/>
            <person name="Lander E."/>
            <person name="Nusbaum C."/>
        </authorList>
    </citation>
    <scope>NUCLEOTIDE SEQUENCE [LARGE SCALE GENOMIC DNA]</scope>
    <source>
        <strain evidence="2 3">DAOM BR117</strain>
    </source>
</reference>
<dbReference type="Proteomes" id="UP000053201">
    <property type="component" value="Unassembled WGS sequence"/>
</dbReference>
<protein>
    <recommendedName>
        <fullName evidence="1">F-box domain-containing protein</fullName>
    </recommendedName>
</protein>
<dbReference type="AlphaFoldDB" id="A0A0L0HG58"/>
<sequence>MFRHKNRLADIDSHIASINDTECSKTVVSPPPRPSRPMQKLNHDILYHFFAQFSTTSRYSSPFELDQRDLLCCAQVCRSWADVAIPQLWKSLHLVVANGYGVSAADLVRLIGKLEQHGAVRANYVRQIGVSVCYEGAGWGADWGDENVVWEEFIQRVSVLTEVLEKMKRVEKIDLCFKIRPGRLSDEQQITTHALLNSLLKTLTKPPRMRLQLTLDTPTSLLLSSGLNKLGSQLEYLTIQGGWSSEEDLVELLEAVDPLKGLTMERCGMGEGVCRVLEEKHAPTLEIFDLQSAPRHGEEARMIGQVIENCSSLNHFRWTRSSSCDGDMFYFNRLDPITQYPSNLTTLDIGGMSVDDGFWNRLVVTCPRLISIGCRSTTISDVGVRTLVKTYSTKLKKLDLSCCQFLSHKVLPCIAHHARNVEVLEFRNTKDILMTPRIVTSLAPLLENCLRLTTLTLGAALHYHDTKTIPHKNIRALLFANAVLNRDQDSRNRDPWVLIKYEVFMNVRGLRDLYRSAITGDGRWDRFRGVVAYESLAEVVRKSKEVKAGPSSKRKVTRGVEISNLFRSSMAVSVGFR</sequence>
<evidence type="ECO:0000313" key="3">
    <source>
        <dbReference type="Proteomes" id="UP000053201"/>
    </source>
</evidence>
<dbReference type="InterPro" id="IPR001810">
    <property type="entry name" value="F-box_dom"/>
</dbReference>
<gene>
    <name evidence="2" type="ORF">SPPG_05165</name>
</gene>
<evidence type="ECO:0000259" key="1">
    <source>
        <dbReference type="Pfam" id="PF12937"/>
    </source>
</evidence>
<dbReference type="InParanoid" id="A0A0L0HG58"/>
<dbReference type="InterPro" id="IPR032675">
    <property type="entry name" value="LRR_dom_sf"/>
</dbReference>
<organism evidence="2 3">
    <name type="scientific">Spizellomyces punctatus (strain DAOM BR117)</name>
    <dbReference type="NCBI Taxonomy" id="645134"/>
    <lineage>
        <taxon>Eukaryota</taxon>
        <taxon>Fungi</taxon>
        <taxon>Fungi incertae sedis</taxon>
        <taxon>Chytridiomycota</taxon>
        <taxon>Chytridiomycota incertae sedis</taxon>
        <taxon>Chytridiomycetes</taxon>
        <taxon>Spizellomycetales</taxon>
        <taxon>Spizellomycetaceae</taxon>
        <taxon>Spizellomyces</taxon>
    </lineage>
</organism>
<dbReference type="SUPFAM" id="SSF81383">
    <property type="entry name" value="F-box domain"/>
    <property type="match status" value="1"/>
</dbReference>
<dbReference type="VEuPathDB" id="FungiDB:SPPG_05165"/>
<dbReference type="Gene3D" id="1.20.1280.50">
    <property type="match status" value="1"/>
</dbReference>